<dbReference type="InterPro" id="IPR012292">
    <property type="entry name" value="Globin/Proto"/>
</dbReference>
<reference evidence="2" key="1">
    <citation type="submission" date="2021-02" db="EMBL/GenBank/DDBJ databases">
        <authorList>
            <person name="Nowell W R."/>
        </authorList>
    </citation>
    <scope>NUCLEOTIDE SEQUENCE</scope>
</reference>
<evidence type="ECO:0000313" key="2">
    <source>
        <dbReference type="EMBL" id="CAF0734544.1"/>
    </source>
</evidence>
<feature type="domain" description="Globin-sensor" evidence="1">
    <location>
        <begin position="16"/>
        <end position="194"/>
    </location>
</feature>
<sequence length="213" mass="25144">MTEHIDNDRLHVDIKYRFDYFSKFIHFTTEDISALNIFASSAISVIPVISDSVYRKLFQYDITKHYFIIQNDVFDGSSIKNENLSLDSAQIIYRKDMLSGYLKRLLLQREWTNEFLTYLSRIGRMHTSKADSTSINVDFIHVNATLTYIENLFIETVWSNENFDNNTKKNILLALNKVFRIQNDLFLMYYVESLQDNSSIRTTNHEKRKCICS</sequence>
<evidence type="ECO:0000313" key="3">
    <source>
        <dbReference type="EMBL" id="CAF0858662.1"/>
    </source>
</evidence>
<dbReference type="GO" id="GO:0020037">
    <property type="term" value="F:heme binding"/>
    <property type="evidence" value="ECO:0007669"/>
    <property type="project" value="InterPro"/>
</dbReference>
<dbReference type="Pfam" id="PF11563">
    <property type="entry name" value="Protoglobin"/>
    <property type="match status" value="1"/>
</dbReference>
<dbReference type="Proteomes" id="UP000663836">
    <property type="component" value="Unassembled WGS sequence"/>
</dbReference>
<gene>
    <name evidence="4" type="ORF">JBS370_LOCUS10147</name>
    <name evidence="5" type="ORF">OTI717_LOCUS27199</name>
    <name evidence="2" type="ORF">RFH988_LOCUS340</name>
    <name evidence="3" type="ORF">ZHD862_LOCUS5263</name>
</gene>
<dbReference type="InterPro" id="IPR044398">
    <property type="entry name" value="Globin-sensor_dom"/>
</dbReference>
<dbReference type="Proteomes" id="UP000663864">
    <property type="component" value="Unassembled WGS sequence"/>
</dbReference>
<comment type="caution">
    <text evidence="2">The sequence shown here is derived from an EMBL/GenBank/DDBJ whole genome shotgun (WGS) entry which is preliminary data.</text>
</comment>
<dbReference type="Gene3D" id="1.10.490.10">
    <property type="entry name" value="Globins"/>
    <property type="match status" value="1"/>
</dbReference>
<name>A0A813N8V8_9BILA</name>
<dbReference type="EMBL" id="CAJNOO010000005">
    <property type="protein sequence ID" value="CAF0734544.1"/>
    <property type="molecule type" value="Genomic_DNA"/>
</dbReference>
<dbReference type="GO" id="GO:0019825">
    <property type="term" value="F:oxygen binding"/>
    <property type="evidence" value="ECO:0007669"/>
    <property type="project" value="InterPro"/>
</dbReference>
<evidence type="ECO:0000259" key="1">
    <source>
        <dbReference type="Pfam" id="PF11563"/>
    </source>
</evidence>
<dbReference type="AlphaFoldDB" id="A0A813N8V8"/>
<proteinExistence type="predicted"/>
<protein>
    <recommendedName>
        <fullName evidence="1">Globin-sensor domain-containing protein</fullName>
    </recommendedName>
</protein>
<dbReference type="EMBL" id="CAJOAX010005978">
    <property type="protein sequence ID" value="CAF3966532.1"/>
    <property type="molecule type" value="Genomic_DNA"/>
</dbReference>
<evidence type="ECO:0000313" key="5">
    <source>
        <dbReference type="EMBL" id="CAF3966532.1"/>
    </source>
</evidence>
<dbReference type="PANTHER" id="PTHR42071:SF1">
    <property type="entry name" value="GLOBIN-SENSOR DOMAIN-CONTAINING PROTEIN"/>
    <property type="match status" value="1"/>
</dbReference>
<organism evidence="2 6">
    <name type="scientific">Rotaria sordida</name>
    <dbReference type="NCBI Taxonomy" id="392033"/>
    <lineage>
        <taxon>Eukaryota</taxon>
        <taxon>Metazoa</taxon>
        <taxon>Spiralia</taxon>
        <taxon>Gnathifera</taxon>
        <taxon>Rotifera</taxon>
        <taxon>Eurotatoria</taxon>
        <taxon>Bdelloidea</taxon>
        <taxon>Philodinida</taxon>
        <taxon>Philodinidae</taxon>
        <taxon>Rotaria</taxon>
    </lineage>
</organism>
<dbReference type="EMBL" id="CAJOBD010000721">
    <property type="protein sequence ID" value="CAF3710935.1"/>
    <property type="molecule type" value="Genomic_DNA"/>
</dbReference>
<dbReference type="Proteomes" id="UP000663823">
    <property type="component" value="Unassembled WGS sequence"/>
</dbReference>
<dbReference type="OrthoDB" id="10027058at2759"/>
<evidence type="ECO:0000313" key="6">
    <source>
        <dbReference type="Proteomes" id="UP000663882"/>
    </source>
</evidence>
<dbReference type="PANTHER" id="PTHR42071">
    <property type="entry name" value="PROTOGLOBIN DOMAIN-CONTAINING PROTEIN"/>
    <property type="match status" value="1"/>
</dbReference>
<accession>A0A813N8V8</accession>
<dbReference type="EMBL" id="CAJNOT010000137">
    <property type="protein sequence ID" value="CAF0858662.1"/>
    <property type="molecule type" value="Genomic_DNA"/>
</dbReference>
<evidence type="ECO:0000313" key="4">
    <source>
        <dbReference type="EMBL" id="CAF3710935.1"/>
    </source>
</evidence>
<dbReference type="Proteomes" id="UP000663882">
    <property type="component" value="Unassembled WGS sequence"/>
</dbReference>